<dbReference type="AlphaFoldDB" id="A0A0W8I6L8"/>
<dbReference type="SUPFAM" id="SSF51182">
    <property type="entry name" value="RmlC-like cupins"/>
    <property type="match status" value="1"/>
</dbReference>
<organism evidence="1 2">
    <name type="scientific">Kocuria rosea subsp. polaris</name>
    <dbReference type="NCBI Taxonomy" id="136273"/>
    <lineage>
        <taxon>Bacteria</taxon>
        <taxon>Bacillati</taxon>
        <taxon>Actinomycetota</taxon>
        <taxon>Actinomycetes</taxon>
        <taxon>Micrococcales</taxon>
        <taxon>Micrococcaceae</taxon>
        <taxon>Kocuria</taxon>
    </lineage>
</organism>
<dbReference type="InterPro" id="IPR011051">
    <property type="entry name" value="RmlC_Cupin_sf"/>
</dbReference>
<dbReference type="Proteomes" id="UP000053512">
    <property type="component" value="Unassembled WGS sequence"/>
</dbReference>
<sequence>MDPRFEDLFTPPENEIFRVVFFPDRIYHARYLNATRSSRYRYNVTEVRSGPETTVMKGEVHLNGTRLCGMLRIEYTGLRLVEQAREVGRRLGPTLKAWVRAIPQNAPPGETLVTLHWDPIISAYAVEIWETLETPLGTTHDYRVLNIMGRDAPITRASELAPALGDLKGLRQLAVAFREQDTLYPTGQAIGNVQWDNAYLRSHQEPRSPVPSAPENTVRDDNYLLDFQRGFFIPDAGKVEPVRYRNAMMNDGDPERREENIIQMRWLLQREFGGHLIFFHEVTIPPGTIEGAHRHIGSEELYYVIAGQGLAYMKDGDDPATGNYPLVERQLYGLDPVMCRELPVQAGSVIYTKSGGVHGIRNSGIDPLRFVAFLYHTL</sequence>
<dbReference type="EMBL" id="LQBK01000037">
    <property type="protein sequence ID" value="KUG53871.1"/>
    <property type="molecule type" value="Genomic_DNA"/>
</dbReference>
<protein>
    <submittedName>
        <fullName evidence="1">Cupin</fullName>
    </submittedName>
</protein>
<dbReference type="OrthoDB" id="3231985at2"/>
<proteinExistence type="predicted"/>
<dbReference type="RefSeq" id="WP_058874892.1">
    <property type="nucleotide sequence ID" value="NZ_LQBK01000037.1"/>
</dbReference>
<evidence type="ECO:0000313" key="1">
    <source>
        <dbReference type="EMBL" id="KUG53871.1"/>
    </source>
</evidence>
<dbReference type="InterPro" id="IPR014710">
    <property type="entry name" value="RmlC-like_jellyroll"/>
</dbReference>
<gene>
    <name evidence="1" type="ORF">AVL61_15180</name>
</gene>
<comment type="caution">
    <text evidence="1">The sequence shown here is derived from an EMBL/GenBank/DDBJ whole genome shotgun (WGS) entry which is preliminary data.</text>
</comment>
<evidence type="ECO:0000313" key="2">
    <source>
        <dbReference type="Proteomes" id="UP000053512"/>
    </source>
</evidence>
<reference evidence="2" key="1">
    <citation type="submission" date="2015-12" db="EMBL/GenBank/DDBJ databases">
        <authorList>
            <person name="Nair G.R."/>
            <person name="Kaur G."/>
            <person name="Mayilraj S."/>
        </authorList>
    </citation>
    <scope>NUCLEOTIDE SEQUENCE [LARGE SCALE GENOMIC DNA]</scope>
    <source>
        <strain evidence="2">CD08_4</strain>
    </source>
</reference>
<dbReference type="Gene3D" id="2.60.120.10">
    <property type="entry name" value="Jelly Rolls"/>
    <property type="match status" value="1"/>
</dbReference>
<name>A0A0W8I6L8_KOCRO</name>
<accession>A0A0W8I6L8</accession>